<keyword evidence="6" id="KW-0808">Transferase</keyword>
<dbReference type="EMBL" id="CAJNOK010049231">
    <property type="protein sequence ID" value="CAF1595119.1"/>
    <property type="molecule type" value="Genomic_DNA"/>
</dbReference>
<evidence type="ECO:0000313" key="15">
    <source>
        <dbReference type="EMBL" id="CAF4400957.1"/>
    </source>
</evidence>
<organism evidence="15 16">
    <name type="scientific">Didymodactylos carnosus</name>
    <dbReference type="NCBI Taxonomy" id="1234261"/>
    <lineage>
        <taxon>Eukaryota</taxon>
        <taxon>Metazoa</taxon>
        <taxon>Spiralia</taxon>
        <taxon>Gnathifera</taxon>
        <taxon>Rotifera</taxon>
        <taxon>Eurotatoria</taxon>
        <taxon>Bdelloidea</taxon>
        <taxon>Philodinida</taxon>
        <taxon>Philodinidae</taxon>
        <taxon>Didymodactylos</taxon>
    </lineage>
</organism>
<comment type="caution">
    <text evidence="15">The sequence shown here is derived from an EMBL/GenBank/DDBJ whole genome shotgun (WGS) entry which is preliminary data.</text>
</comment>
<feature type="region of interest" description="Disordered" evidence="12">
    <location>
        <begin position="1"/>
        <end position="34"/>
    </location>
</feature>
<dbReference type="InterPro" id="IPR044917">
    <property type="entry name" value="PRIMPOL"/>
</dbReference>
<dbReference type="EC" id="2.7.7.7" evidence="2"/>
<keyword evidence="5" id="KW-0862">Zinc</keyword>
<dbReference type="PROSITE" id="PS50178">
    <property type="entry name" value="ZF_FYVE"/>
    <property type="match status" value="1"/>
</dbReference>
<dbReference type="PANTHER" id="PTHR31399:SF0">
    <property type="entry name" value="DNA-DIRECTED PRIMASE_POLYMERASE PROTEIN"/>
    <property type="match status" value="1"/>
</dbReference>
<dbReference type="PANTHER" id="PTHR31399">
    <property type="entry name" value="DNA-DIRECTED PRIMASE / POLYMERASE PROTEIN"/>
    <property type="match status" value="1"/>
</dbReference>
<dbReference type="GO" id="GO:0003887">
    <property type="term" value="F:DNA-directed DNA polymerase activity"/>
    <property type="evidence" value="ECO:0007669"/>
    <property type="project" value="UniProtKB-KW"/>
</dbReference>
<comment type="catalytic activity">
    <reaction evidence="8">
        <text>ssDNA + n NTP = ssDNA/pppN(pN)n-1 hybrid + (n-1) diphosphate.</text>
        <dbReference type="EC" id="2.7.7.102"/>
    </reaction>
</comment>
<evidence type="ECO:0000256" key="10">
    <source>
        <dbReference type="ARBA" id="ARBA00047303"/>
    </source>
</evidence>
<evidence type="ECO:0000259" key="13">
    <source>
        <dbReference type="PROSITE" id="PS50178"/>
    </source>
</evidence>
<dbReference type="GO" id="GO:0031297">
    <property type="term" value="P:replication fork processing"/>
    <property type="evidence" value="ECO:0007669"/>
    <property type="project" value="TreeGrafter"/>
</dbReference>
<dbReference type="InterPro" id="IPR017455">
    <property type="entry name" value="Znf_FYVE-rel"/>
</dbReference>
<protein>
    <recommendedName>
        <fullName evidence="7">DNA-directed primase/polymerase protein</fullName>
        <ecNumber evidence="9">2.7.7.102</ecNumber>
        <ecNumber evidence="2">2.7.7.7</ecNumber>
    </recommendedName>
</protein>
<dbReference type="Proteomes" id="UP000682733">
    <property type="component" value="Unassembled WGS sequence"/>
</dbReference>
<reference evidence="15" key="1">
    <citation type="submission" date="2021-02" db="EMBL/GenBank/DDBJ databases">
        <authorList>
            <person name="Nowell W R."/>
        </authorList>
    </citation>
    <scope>NUCLEOTIDE SEQUENCE</scope>
</reference>
<evidence type="ECO:0000313" key="16">
    <source>
        <dbReference type="Proteomes" id="UP000682733"/>
    </source>
</evidence>
<evidence type="ECO:0000256" key="7">
    <source>
        <dbReference type="ARBA" id="ARBA00026139"/>
    </source>
</evidence>
<dbReference type="Pfam" id="PF03121">
    <property type="entry name" value="Herpes_UL52"/>
    <property type="match status" value="1"/>
</dbReference>
<evidence type="ECO:0000256" key="2">
    <source>
        <dbReference type="ARBA" id="ARBA00012417"/>
    </source>
</evidence>
<evidence type="ECO:0000256" key="1">
    <source>
        <dbReference type="ARBA" id="ARBA00009762"/>
    </source>
</evidence>
<dbReference type="GO" id="GO:0009411">
    <property type="term" value="P:response to UV"/>
    <property type="evidence" value="ECO:0007669"/>
    <property type="project" value="TreeGrafter"/>
</dbReference>
<evidence type="ECO:0000256" key="9">
    <source>
        <dbReference type="ARBA" id="ARBA00044768"/>
    </source>
</evidence>
<evidence type="ECO:0000313" key="14">
    <source>
        <dbReference type="EMBL" id="CAF1595119.1"/>
    </source>
</evidence>
<dbReference type="EMBL" id="CAJOBA010072801">
    <property type="protein sequence ID" value="CAF4400957.1"/>
    <property type="molecule type" value="Genomic_DNA"/>
</dbReference>
<evidence type="ECO:0000256" key="8">
    <source>
        <dbReference type="ARBA" id="ARBA00044677"/>
    </source>
</evidence>
<name>A0A8S2VKB0_9BILA</name>
<comment type="catalytic activity">
    <reaction evidence="10">
        <text>DNA(n) + a 2'-deoxyribonucleoside 5'-triphosphate = DNA(n+1) + diphosphate</text>
        <dbReference type="Rhea" id="RHEA:22508"/>
        <dbReference type="Rhea" id="RHEA-COMP:17339"/>
        <dbReference type="Rhea" id="RHEA-COMP:17340"/>
        <dbReference type="ChEBI" id="CHEBI:33019"/>
        <dbReference type="ChEBI" id="CHEBI:61560"/>
        <dbReference type="ChEBI" id="CHEBI:173112"/>
        <dbReference type="EC" id="2.7.7.7"/>
    </reaction>
    <physiologicalReaction direction="left-to-right" evidence="10">
        <dbReference type="Rhea" id="RHEA:22509"/>
    </physiologicalReaction>
</comment>
<dbReference type="GO" id="GO:0003682">
    <property type="term" value="F:chromatin binding"/>
    <property type="evidence" value="ECO:0007669"/>
    <property type="project" value="TreeGrafter"/>
</dbReference>
<dbReference type="Proteomes" id="UP000677228">
    <property type="component" value="Unassembled WGS sequence"/>
</dbReference>
<gene>
    <name evidence="14" type="ORF">OVA965_LOCUS41768</name>
    <name evidence="15" type="ORF">TMI583_LOCUS43502</name>
</gene>
<accession>A0A8S2VKB0</accession>
<feature type="domain" description="FYVE-type" evidence="13">
    <location>
        <begin position="148"/>
        <end position="207"/>
    </location>
</feature>
<sequence>MSAASRAYIALTTEDNNPSPAGPHSQDSMEPPPPLYSAVVERASIEHLPPEYADIEKFIAEMVGATGGRIRKIRPLDQRGTYRFEITGTYRYCENIHRQHKKNQIYFIIDPIKRIYYQKCYDPDCQGFRSRSRTIIDGHTNAIPEPPKNPVDRCPNCQKQLTNNRREKCERCGNAFCSKCVSDCELCCDATHCNRCIEACWDCHDPS</sequence>
<keyword evidence="3" id="KW-0479">Metal-binding</keyword>
<keyword evidence="6" id="KW-0239">DNA-directed DNA polymerase</keyword>
<dbReference type="GO" id="GO:0042276">
    <property type="term" value="P:error-prone translesion synthesis"/>
    <property type="evidence" value="ECO:0007669"/>
    <property type="project" value="InterPro"/>
</dbReference>
<evidence type="ECO:0000256" key="3">
    <source>
        <dbReference type="ARBA" id="ARBA00022723"/>
    </source>
</evidence>
<comment type="similarity">
    <text evidence="1">Belongs to the eukaryotic-type primase small subunit family.</text>
</comment>
<evidence type="ECO:0000256" key="4">
    <source>
        <dbReference type="ARBA" id="ARBA00022771"/>
    </source>
</evidence>
<keyword evidence="4 11" id="KW-0863">Zinc-finger</keyword>
<keyword evidence="6" id="KW-0548">Nucleotidyltransferase</keyword>
<dbReference type="AlphaFoldDB" id="A0A8S2VKB0"/>
<dbReference type="GO" id="GO:0008270">
    <property type="term" value="F:zinc ion binding"/>
    <property type="evidence" value="ECO:0007669"/>
    <property type="project" value="UniProtKB-KW"/>
</dbReference>
<evidence type="ECO:0000256" key="12">
    <source>
        <dbReference type="SAM" id="MobiDB-lite"/>
    </source>
</evidence>
<dbReference type="GO" id="GO:0006264">
    <property type="term" value="P:mitochondrial DNA replication"/>
    <property type="evidence" value="ECO:0007669"/>
    <property type="project" value="TreeGrafter"/>
</dbReference>
<dbReference type="EC" id="2.7.7.102" evidence="9"/>
<dbReference type="GO" id="GO:0005634">
    <property type="term" value="C:nucleus"/>
    <property type="evidence" value="ECO:0007669"/>
    <property type="project" value="TreeGrafter"/>
</dbReference>
<evidence type="ECO:0000256" key="6">
    <source>
        <dbReference type="ARBA" id="ARBA00022932"/>
    </source>
</evidence>
<proteinExistence type="inferred from homology"/>
<evidence type="ECO:0000256" key="5">
    <source>
        <dbReference type="ARBA" id="ARBA00022833"/>
    </source>
</evidence>
<dbReference type="GO" id="GO:0005759">
    <property type="term" value="C:mitochondrial matrix"/>
    <property type="evidence" value="ECO:0007669"/>
    <property type="project" value="TreeGrafter"/>
</dbReference>
<evidence type="ECO:0000256" key="11">
    <source>
        <dbReference type="PROSITE-ProRule" id="PRU00091"/>
    </source>
</evidence>